<dbReference type="RefSeq" id="XP_019764848.1">
    <property type="nucleotide sequence ID" value="XM_019909289.2"/>
</dbReference>
<dbReference type="KEGG" id="dpa:109540804"/>
<dbReference type="InterPro" id="IPR035874">
    <property type="entry name" value="IDS"/>
</dbReference>
<reference evidence="9" key="1">
    <citation type="journal article" date="2013" name="Genome Biol.">
        <title>Draft genome of the mountain pine beetle, Dendroctonus ponderosae Hopkins, a major forest pest.</title>
        <authorList>
            <person name="Keeling C.I."/>
            <person name="Yuen M.M."/>
            <person name="Liao N.Y."/>
            <person name="Docking T.R."/>
            <person name="Chan S.K."/>
            <person name="Taylor G.A."/>
            <person name="Palmquist D.L."/>
            <person name="Jackman S.D."/>
            <person name="Nguyen A."/>
            <person name="Li M."/>
            <person name="Henderson H."/>
            <person name="Janes J.K."/>
            <person name="Zhao Y."/>
            <person name="Pandoh P."/>
            <person name="Moore R."/>
            <person name="Sperling F.A."/>
            <person name="Huber D.P."/>
            <person name="Birol I."/>
            <person name="Jones S.J."/>
            <person name="Bohlmann J."/>
        </authorList>
    </citation>
    <scope>NUCLEOTIDE SEQUENCE</scope>
</reference>
<dbReference type="AlphaFoldDB" id="A0AAR5PV09"/>
<evidence type="ECO:0000313" key="9">
    <source>
        <dbReference type="Proteomes" id="UP000019118"/>
    </source>
</evidence>
<sequence length="520" mass="59778">MPSLILVVLHVAIYLLLYCGLCISYRPNVLLIILDDFKPALGSYGDSEAYTPYMDKLASESFVFTQAYAQQALCAPSRNSFLTSRRPDTLHFYDFYSYWRQFAGNFTTLPQYFKEHGYHSHSVGKVFHPGISSNFSDDQPYSWSQTPFHPKSEAFKNAKVCLNPDGSLGMNLICPVQTEFQPLGTLPDIESMKEAMRFIQQQRTNEDKLPYFLAVGFHKPHIPLKFPDSFLAYHPLDNISLPINRFRPSLLPSVAWNPWTDIRKRDDIRKLNASFPYGPLNDDILRLIIQAYYSSVSYVDDLIGKVLREINFKNTIVVLTGDHGWSLGQHGEFSKYSNFEQVTQVPLIIHVPHLSSHQVAVKSLVELVDIFPTLVDLTQVGSALQRCPETKQLTTCTEGESLVPVMIEALEKQKVRGKSCVFTQYPRPGVFPTWHPNSDKPRLNEIKAMGYSIKTKRYRYCEWMEFNSANFTANWSKVYATELYDHLIDPEENMNLGDKTDLEFIIKRLSRKLKRGWRHA</sequence>
<dbReference type="Gene3D" id="3.40.720.10">
    <property type="entry name" value="Alkaline Phosphatase, subunit A"/>
    <property type="match status" value="1"/>
</dbReference>
<evidence type="ECO:0000256" key="6">
    <source>
        <dbReference type="ARBA" id="ARBA00022837"/>
    </source>
</evidence>
<keyword evidence="3" id="KW-0479">Metal-binding</keyword>
<evidence type="ECO:0000256" key="5">
    <source>
        <dbReference type="ARBA" id="ARBA00022801"/>
    </source>
</evidence>
<dbReference type="PANTHER" id="PTHR45953:SF1">
    <property type="entry name" value="IDURONATE 2-SULFATASE"/>
    <property type="match status" value="1"/>
</dbReference>
<dbReference type="Proteomes" id="UP000019118">
    <property type="component" value="Unassembled WGS sequence"/>
</dbReference>
<dbReference type="Pfam" id="PF00884">
    <property type="entry name" value="Sulfatase"/>
    <property type="match status" value="1"/>
</dbReference>
<keyword evidence="4" id="KW-0732">Signal</keyword>
<reference evidence="8" key="2">
    <citation type="submission" date="2024-08" db="UniProtKB">
        <authorList>
            <consortium name="EnsemblMetazoa"/>
        </authorList>
    </citation>
    <scope>IDENTIFICATION</scope>
</reference>
<dbReference type="GO" id="GO:0005737">
    <property type="term" value="C:cytoplasm"/>
    <property type="evidence" value="ECO:0007669"/>
    <property type="project" value="TreeGrafter"/>
</dbReference>
<evidence type="ECO:0000256" key="2">
    <source>
        <dbReference type="ARBA" id="ARBA00008779"/>
    </source>
</evidence>
<dbReference type="InterPro" id="IPR000917">
    <property type="entry name" value="Sulfatase_N"/>
</dbReference>
<evidence type="ECO:0000313" key="8">
    <source>
        <dbReference type="EnsemblMetazoa" id="XP_019764848.1"/>
    </source>
</evidence>
<evidence type="ECO:0000259" key="7">
    <source>
        <dbReference type="Pfam" id="PF00884"/>
    </source>
</evidence>
<name>A0AAR5PV09_DENPD</name>
<dbReference type="GeneID" id="109540804"/>
<dbReference type="CDD" id="cd16030">
    <property type="entry name" value="iduronate-2-sulfatase"/>
    <property type="match status" value="1"/>
</dbReference>
<protein>
    <recommendedName>
        <fullName evidence="7">Sulfatase N-terminal domain-containing protein</fullName>
    </recommendedName>
</protein>
<dbReference type="EnsemblMetazoa" id="XM_019909289.1">
    <property type="protein sequence ID" value="XP_019764848.1"/>
    <property type="gene ID" value="LOC109540804"/>
</dbReference>
<dbReference type="InterPro" id="IPR024607">
    <property type="entry name" value="Sulfatase_CS"/>
</dbReference>
<comment type="similarity">
    <text evidence="2">Belongs to the sulfatase family.</text>
</comment>
<keyword evidence="6" id="KW-0106">Calcium</keyword>
<keyword evidence="9" id="KW-1185">Reference proteome</keyword>
<dbReference type="SUPFAM" id="SSF53649">
    <property type="entry name" value="Alkaline phosphatase-like"/>
    <property type="match status" value="1"/>
</dbReference>
<dbReference type="GO" id="GO:0046872">
    <property type="term" value="F:metal ion binding"/>
    <property type="evidence" value="ECO:0007669"/>
    <property type="project" value="UniProtKB-KW"/>
</dbReference>
<dbReference type="PANTHER" id="PTHR45953">
    <property type="entry name" value="IDURONATE 2-SULFATASE"/>
    <property type="match status" value="1"/>
</dbReference>
<evidence type="ECO:0000256" key="1">
    <source>
        <dbReference type="ARBA" id="ARBA00001913"/>
    </source>
</evidence>
<keyword evidence="5" id="KW-0378">Hydrolase</keyword>
<dbReference type="GO" id="GO:0004423">
    <property type="term" value="F:iduronate-2-sulfatase activity"/>
    <property type="evidence" value="ECO:0007669"/>
    <property type="project" value="InterPro"/>
</dbReference>
<feature type="domain" description="Sulfatase N-terminal" evidence="7">
    <location>
        <begin position="27"/>
        <end position="379"/>
    </location>
</feature>
<comment type="cofactor">
    <cofactor evidence="1">
        <name>Ca(2+)</name>
        <dbReference type="ChEBI" id="CHEBI:29108"/>
    </cofactor>
</comment>
<proteinExistence type="inferred from homology"/>
<evidence type="ECO:0000256" key="4">
    <source>
        <dbReference type="ARBA" id="ARBA00022729"/>
    </source>
</evidence>
<organism evidence="8 9">
    <name type="scientific">Dendroctonus ponderosae</name>
    <name type="common">Mountain pine beetle</name>
    <dbReference type="NCBI Taxonomy" id="77166"/>
    <lineage>
        <taxon>Eukaryota</taxon>
        <taxon>Metazoa</taxon>
        <taxon>Ecdysozoa</taxon>
        <taxon>Arthropoda</taxon>
        <taxon>Hexapoda</taxon>
        <taxon>Insecta</taxon>
        <taxon>Pterygota</taxon>
        <taxon>Neoptera</taxon>
        <taxon>Endopterygota</taxon>
        <taxon>Coleoptera</taxon>
        <taxon>Polyphaga</taxon>
        <taxon>Cucujiformia</taxon>
        <taxon>Curculionidae</taxon>
        <taxon>Scolytinae</taxon>
        <taxon>Dendroctonus</taxon>
    </lineage>
</organism>
<dbReference type="PROSITE" id="PS00149">
    <property type="entry name" value="SULFATASE_2"/>
    <property type="match status" value="1"/>
</dbReference>
<accession>A0AAR5PV09</accession>
<dbReference type="InterPro" id="IPR017850">
    <property type="entry name" value="Alkaline_phosphatase_core_sf"/>
</dbReference>
<evidence type="ECO:0000256" key="3">
    <source>
        <dbReference type="ARBA" id="ARBA00022723"/>
    </source>
</evidence>